<evidence type="ECO:0000313" key="4">
    <source>
        <dbReference type="Proteomes" id="UP001500751"/>
    </source>
</evidence>
<accession>A0ABN2UG17</accession>
<sequence length="320" mass="34454">MPAATGSPSLADYDTVLINSSAGKDSQAMLTHLVDLADRQGVPRRRLVVVHADLGRVEWPGTRALAQEQAAAYGLRFETVARSEDLLDQVRTRRRTLDAVAAALHQEAAALAAAGYPGFAGLATELAGKKTNTPAWPSSTARFCTSDQKTSQVAKLMTRLAAEHRTAHPAAGPVRILNCLGIRAVESVARAKKVPFGLDGAATNGQRIVDRWLPIFDWSDERVWATIRRSGVRHHPAYDAGMPRLSCVFCVLAGRRELVLAARMNPGLLQDYLAVEQQVRSDFKHGLSMKDIAAAAKAIGPVSPARPDDPDGRLDSDTSP</sequence>
<dbReference type="Gene3D" id="3.40.50.620">
    <property type="entry name" value="HUPs"/>
    <property type="match status" value="1"/>
</dbReference>
<feature type="compositionally biased region" description="Basic and acidic residues" evidence="1">
    <location>
        <begin position="306"/>
        <end position="320"/>
    </location>
</feature>
<feature type="region of interest" description="Disordered" evidence="1">
    <location>
        <begin position="298"/>
        <end position="320"/>
    </location>
</feature>
<evidence type="ECO:0000256" key="1">
    <source>
        <dbReference type="SAM" id="MobiDB-lite"/>
    </source>
</evidence>
<evidence type="ECO:0000313" key="3">
    <source>
        <dbReference type="EMBL" id="GAA2035383.1"/>
    </source>
</evidence>
<dbReference type="Pfam" id="PF01507">
    <property type="entry name" value="PAPS_reduct"/>
    <property type="match status" value="1"/>
</dbReference>
<organism evidence="3 4">
    <name type="scientific">Catenulispora yoronensis</name>
    <dbReference type="NCBI Taxonomy" id="450799"/>
    <lineage>
        <taxon>Bacteria</taxon>
        <taxon>Bacillati</taxon>
        <taxon>Actinomycetota</taxon>
        <taxon>Actinomycetes</taxon>
        <taxon>Catenulisporales</taxon>
        <taxon>Catenulisporaceae</taxon>
        <taxon>Catenulispora</taxon>
    </lineage>
</organism>
<dbReference type="InterPro" id="IPR002500">
    <property type="entry name" value="PAPS_reduct_dom"/>
</dbReference>
<dbReference type="EMBL" id="BAAAQN010000022">
    <property type="protein sequence ID" value="GAA2035383.1"/>
    <property type="molecule type" value="Genomic_DNA"/>
</dbReference>
<dbReference type="RefSeq" id="WP_344667159.1">
    <property type="nucleotide sequence ID" value="NZ_BAAAQN010000022.1"/>
</dbReference>
<dbReference type="Proteomes" id="UP001500751">
    <property type="component" value="Unassembled WGS sequence"/>
</dbReference>
<gene>
    <name evidence="3" type="ORF">GCM10009839_40100</name>
</gene>
<evidence type="ECO:0000259" key="2">
    <source>
        <dbReference type="Pfam" id="PF01507"/>
    </source>
</evidence>
<proteinExistence type="predicted"/>
<keyword evidence="4" id="KW-1185">Reference proteome</keyword>
<dbReference type="InterPro" id="IPR014729">
    <property type="entry name" value="Rossmann-like_a/b/a_fold"/>
</dbReference>
<name>A0ABN2UG17_9ACTN</name>
<protein>
    <recommendedName>
        <fullName evidence="2">Phosphoadenosine phosphosulphate reductase domain-containing protein</fullName>
    </recommendedName>
</protein>
<reference evidence="4" key="1">
    <citation type="journal article" date="2019" name="Int. J. Syst. Evol. Microbiol.">
        <title>The Global Catalogue of Microorganisms (GCM) 10K type strain sequencing project: providing services to taxonomists for standard genome sequencing and annotation.</title>
        <authorList>
            <consortium name="The Broad Institute Genomics Platform"/>
            <consortium name="The Broad Institute Genome Sequencing Center for Infectious Disease"/>
            <person name="Wu L."/>
            <person name="Ma J."/>
        </authorList>
    </citation>
    <scope>NUCLEOTIDE SEQUENCE [LARGE SCALE GENOMIC DNA]</scope>
    <source>
        <strain evidence="4">JCM 16014</strain>
    </source>
</reference>
<dbReference type="SUPFAM" id="SSF52402">
    <property type="entry name" value="Adenine nucleotide alpha hydrolases-like"/>
    <property type="match status" value="1"/>
</dbReference>
<comment type="caution">
    <text evidence="3">The sequence shown here is derived from an EMBL/GenBank/DDBJ whole genome shotgun (WGS) entry which is preliminary data.</text>
</comment>
<feature type="domain" description="Phosphoadenosine phosphosulphate reductase" evidence="2">
    <location>
        <begin position="180"/>
        <end position="250"/>
    </location>
</feature>